<reference evidence="5 6" key="1">
    <citation type="journal article" date="2014" name="Int. J. Syst. Evol. Microbiol.">
        <title>Complete genome sequence of Corynebacterium casei LMG S-19264T (=DSM 44701T), isolated from a smear-ripened cheese.</title>
        <authorList>
            <consortium name="US DOE Joint Genome Institute (JGI-PGF)"/>
            <person name="Walter F."/>
            <person name="Albersmeier A."/>
            <person name="Kalinowski J."/>
            <person name="Ruckert C."/>
        </authorList>
    </citation>
    <scope>NUCLEOTIDE SEQUENCE [LARGE SCALE GENOMIC DNA]</scope>
    <source>
        <strain evidence="5 6">CGMCC 1.15286</strain>
    </source>
</reference>
<evidence type="ECO:0000259" key="3">
    <source>
        <dbReference type="Pfam" id="PF09922"/>
    </source>
</evidence>
<feature type="compositionally biased region" description="Pro residues" evidence="1">
    <location>
        <begin position="142"/>
        <end position="151"/>
    </location>
</feature>
<dbReference type="NCBIfam" id="NF040535">
    <property type="entry name" value="LiaF_C_term"/>
    <property type="match status" value="1"/>
</dbReference>
<protein>
    <recommendedName>
        <fullName evidence="7">Cell wall-active antibiotics response protein</fullName>
    </recommendedName>
</protein>
<accession>A0A917HD10</accession>
<feature type="domain" description="Cell wall-active antibiotics response LiaF-like C-terminal" evidence="3">
    <location>
        <begin position="213"/>
        <end position="327"/>
    </location>
</feature>
<dbReference type="EMBL" id="BMHY01000006">
    <property type="protein sequence ID" value="GGG75411.1"/>
    <property type="molecule type" value="Genomic_DNA"/>
</dbReference>
<dbReference type="Pfam" id="PF22570">
    <property type="entry name" value="LiaF-TM"/>
    <property type="match status" value="1"/>
</dbReference>
<organism evidence="5 6">
    <name type="scientific">Paenibacillus radicis</name>
    <name type="common">ex Gao et al. 2016</name>
    <dbReference type="NCBI Taxonomy" id="1737354"/>
    <lineage>
        <taxon>Bacteria</taxon>
        <taxon>Bacillati</taxon>
        <taxon>Bacillota</taxon>
        <taxon>Bacilli</taxon>
        <taxon>Bacillales</taxon>
        <taxon>Paenibacillaceae</taxon>
        <taxon>Paenibacillus</taxon>
    </lineage>
</organism>
<evidence type="ECO:0000313" key="5">
    <source>
        <dbReference type="EMBL" id="GGG75411.1"/>
    </source>
</evidence>
<feature type="transmembrane region" description="Helical" evidence="2">
    <location>
        <begin position="5"/>
        <end position="24"/>
    </location>
</feature>
<evidence type="ECO:0000256" key="1">
    <source>
        <dbReference type="SAM" id="MobiDB-lite"/>
    </source>
</evidence>
<feature type="transmembrane region" description="Helical" evidence="2">
    <location>
        <begin position="36"/>
        <end position="53"/>
    </location>
</feature>
<dbReference type="InterPro" id="IPR047793">
    <property type="entry name" value="LiaF_C"/>
</dbReference>
<dbReference type="InterPro" id="IPR024425">
    <property type="entry name" value="LiaF-like_C"/>
</dbReference>
<feature type="domain" description="LiaF transmembrane" evidence="4">
    <location>
        <begin position="10"/>
        <end position="119"/>
    </location>
</feature>
<dbReference type="Proteomes" id="UP000600247">
    <property type="component" value="Unassembled WGS sequence"/>
</dbReference>
<evidence type="ECO:0000256" key="2">
    <source>
        <dbReference type="SAM" id="Phobius"/>
    </source>
</evidence>
<keyword evidence="2" id="KW-0472">Membrane</keyword>
<dbReference type="Pfam" id="PF09922">
    <property type="entry name" value="LiaF-like_C"/>
    <property type="match status" value="1"/>
</dbReference>
<feature type="transmembrane region" description="Helical" evidence="2">
    <location>
        <begin position="95"/>
        <end position="112"/>
    </location>
</feature>
<keyword evidence="2" id="KW-0812">Transmembrane</keyword>
<comment type="caution">
    <text evidence="5">The sequence shown here is derived from an EMBL/GenBank/DDBJ whole genome shotgun (WGS) entry which is preliminary data.</text>
</comment>
<dbReference type="RefSeq" id="WP_188890448.1">
    <property type="nucleotide sequence ID" value="NZ_BMHY01000006.1"/>
</dbReference>
<proteinExistence type="predicted"/>
<gene>
    <name evidence="5" type="ORF">GCM10010918_34580</name>
</gene>
<evidence type="ECO:0008006" key="7">
    <source>
        <dbReference type="Google" id="ProtNLM"/>
    </source>
</evidence>
<dbReference type="AlphaFoldDB" id="A0A917HD10"/>
<feature type="compositionally biased region" description="Basic residues" evidence="1">
    <location>
        <begin position="181"/>
        <end position="195"/>
    </location>
</feature>
<keyword evidence="6" id="KW-1185">Reference proteome</keyword>
<sequence>MNGNFINRLFIGVIVIAVGVLFLLRQTGQLDFDFSIGHLISTYWPVLLIYFGLQGVLSGAFNGSGSGWWGGIMLLIGFVFLGRNLDWFSWSVGDIAPYIWPIIIILIGINMIRRPKKRKRRSHAQPNDDWKSFTGYKEPQGHVPPAPPLHPDPTKPGEANEEERTEPKQKQTGYEDDVKKHHDHSKRHGRHHHHHHETEYWNYDSDAQTRSGFIGDIHIGHDYWELKPMNISHFIGDTVVDLTKAQIPFGETRLCISSFVGDVKVYVPNDYEVGIQVISSAFVGDVKILGEREGGFFKNVNIYSPAYSDTDKRIKLVVSTFVGDVRVTKVG</sequence>
<name>A0A917HD10_9BACL</name>
<keyword evidence="2" id="KW-1133">Transmembrane helix</keyword>
<feature type="region of interest" description="Disordered" evidence="1">
    <location>
        <begin position="117"/>
        <end position="197"/>
    </location>
</feature>
<feature type="transmembrane region" description="Helical" evidence="2">
    <location>
        <begin position="65"/>
        <end position="83"/>
    </location>
</feature>
<evidence type="ECO:0000313" key="6">
    <source>
        <dbReference type="Proteomes" id="UP000600247"/>
    </source>
</evidence>
<dbReference type="InterPro" id="IPR054331">
    <property type="entry name" value="LiaF_TM"/>
</dbReference>
<evidence type="ECO:0000259" key="4">
    <source>
        <dbReference type="Pfam" id="PF22570"/>
    </source>
</evidence>